<name>A0ABW4Q9B3_9MICC</name>
<keyword evidence="1" id="KW-0472">Membrane</keyword>
<protein>
    <submittedName>
        <fullName evidence="2">Uncharacterized protein</fullName>
    </submittedName>
</protein>
<dbReference type="Proteomes" id="UP001597307">
    <property type="component" value="Unassembled WGS sequence"/>
</dbReference>
<comment type="caution">
    <text evidence="2">The sequence shown here is derived from an EMBL/GenBank/DDBJ whole genome shotgun (WGS) entry which is preliminary data.</text>
</comment>
<dbReference type="EMBL" id="JBHUGA010000043">
    <property type="protein sequence ID" value="MFD1847277.1"/>
    <property type="molecule type" value="Genomic_DNA"/>
</dbReference>
<evidence type="ECO:0000256" key="1">
    <source>
        <dbReference type="SAM" id="Phobius"/>
    </source>
</evidence>
<feature type="transmembrane region" description="Helical" evidence="1">
    <location>
        <begin position="51"/>
        <end position="74"/>
    </location>
</feature>
<evidence type="ECO:0000313" key="3">
    <source>
        <dbReference type="Proteomes" id="UP001597307"/>
    </source>
</evidence>
<reference evidence="3" key="1">
    <citation type="journal article" date="2019" name="Int. J. Syst. Evol. Microbiol.">
        <title>The Global Catalogue of Microorganisms (GCM) 10K type strain sequencing project: providing services to taxonomists for standard genome sequencing and annotation.</title>
        <authorList>
            <consortium name="The Broad Institute Genomics Platform"/>
            <consortium name="The Broad Institute Genome Sequencing Center for Infectious Disease"/>
            <person name="Wu L."/>
            <person name="Ma J."/>
        </authorList>
    </citation>
    <scope>NUCLEOTIDE SEQUENCE [LARGE SCALE GENOMIC DNA]</scope>
    <source>
        <strain evidence="3">JCM 11496</strain>
    </source>
</reference>
<organism evidence="2 3">
    <name type="scientific">Arthrobacter flavus</name>
    <dbReference type="NCBI Taxonomy" id="95172"/>
    <lineage>
        <taxon>Bacteria</taxon>
        <taxon>Bacillati</taxon>
        <taxon>Actinomycetota</taxon>
        <taxon>Actinomycetes</taxon>
        <taxon>Micrococcales</taxon>
        <taxon>Micrococcaceae</taxon>
        <taxon>Arthrobacter</taxon>
    </lineage>
</organism>
<keyword evidence="3" id="KW-1185">Reference proteome</keyword>
<evidence type="ECO:0000313" key="2">
    <source>
        <dbReference type="EMBL" id="MFD1847277.1"/>
    </source>
</evidence>
<keyword evidence="1" id="KW-1133">Transmembrane helix</keyword>
<accession>A0ABW4Q9B3</accession>
<proteinExistence type="predicted"/>
<keyword evidence="1" id="KW-0812">Transmembrane</keyword>
<sequence>MSAIGGAVFVTLFGSVLASGNGELKFALATPWEERFFECSPNFPGVLDSPFLPFVVAAIVAVLVSTAVESFTAAQRRRSS</sequence>
<gene>
    <name evidence="2" type="ORF">ACFSFX_11795</name>
</gene>
<dbReference type="RefSeq" id="WP_343880598.1">
    <property type="nucleotide sequence ID" value="NZ_BAAAIJ010000048.1"/>
</dbReference>